<dbReference type="EMBL" id="JBHTCF010000027">
    <property type="protein sequence ID" value="MFC7309983.1"/>
    <property type="molecule type" value="Genomic_DNA"/>
</dbReference>
<feature type="chain" id="PRO_5045536016" evidence="1">
    <location>
        <begin position="33"/>
        <end position="161"/>
    </location>
</feature>
<dbReference type="RefSeq" id="WP_381839643.1">
    <property type="nucleotide sequence ID" value="NZ_JBHTCF010000027.1"/>
</dbReference>
<evidence type="ECO:0000313" key="3">
    <source>
        <dbReference type="Proteomes" id="UP001596523"/>
    </source>
</evidence>
<feature type="signal peptide" evidence="1">
    <location>
        <begin position="1"/>
        <end position="32"/>
    </location>
</feature>
<sequence>MDMKRAKRAKRAGVAAAGVALAALAGTVPAQAVAPEADVAYHGYASMWEGRLGVWLTPQNHGPSDVADATVRLRYSAPLADRQQLPDRCLRAGTRVVLCRTGELKAGGWGEEIPMDLKLRGKPSEATVRIDTLWNGAASDRNVKNNEHKVLTLDTGDSYFF</sequence>
<dbReference type="Proteomes" id="UP001596523">
    <property type="component" value="Unassembled WGS sequence"/>
</dbReference>
<protein>
    <submittedName>
        <fullName evidence="2">Uncharacterized protein</fullName>
    </submittedName>
</protein>
<name>A0ABW2JWV6_9ACTN</name>
<gene>
    <name evidence="2" type="ORF">ACFQVC_37925</name>
</gene>
<organism evidence="2 3">
    <name type="scientific">Streptomyces monticola</name>
    <dbReference type="NCBI Taxonomy" id="2666263"/>
    <lineage>
        <taxon>Bacteria</taxon>
        <taxon>Bacillati</taxon>
        <taxon>Actinomycetota</taxon>
        <taxon>Actinomycetes</taxon>
        <taxon>Kitasatosporales</taxon>
        <taxon>Streptomycetaceae</taxon>
        <taxon>Streptomyces</taxon>
    </lineage>
</organism>
<accession>A0ABW2JWV6</accession>
<comment type="caution">
    <text evidence="2">The sequence shown here is derived from an EMBL/GenBank/DDBJ whole genome shotgun (WGS) entry which is preliminary data.</text>
</comment>
<reference evidence="3" key="1">
    <citation type="journal article" date="2019" name="Int. J. Syst. Evol. Microbiol.">
        <title>The Global Catalogue of Microorganisms (GCM) 10K type strain sequencing project: providing services to taxonomists for standard genome sequencing and annotation.</title>
        <authorList>
            <consortium name="The Broad Institute Genomics Platform"/>
            <consortium name="The Broad Institute Genome Sequencing Center for Infectious Disease"/>
            <person name="Wu L."/>
            <person name="Ma J."/>
        </authorList>
    </citation>
    <scope>NUCLEOTIDE SEQUENCE [LARGE SCALE GENOMIC DNA]</scope>
    <source>
        <strain evidence="3">SYNS20</strain>
    </source>
</reference>
<keyword evidence="1" id="KW-0732">Signal</keyword>
<evidence type="ECO:0000256" key="1">
    <source>
        <dbReference type="SAM" id="SignalP"/>
    </source>
</evidence>
<evidence type="ECO:0000313" key="2">
    <source>
        <dbReference type="EMBL" id="MFC7309983.1"/>
    </source>
</evidence>
<keyword evidence="3" id="KW-1185">Reference proteome</keyword>
<proteinExistence type="predicted"/>